<dbReference type="GO" id="GO:0012505">
    <property type="term" value="C:endomembrane system"/>
    <property type="evidence" value="ECO:0007669"/>
    <property type="project" value="UniProtKB-ARBA"/>
</dbReference>
<proteinExistence type="inferred from homology"/>
<feature type="transmembrane region" description="Helical" evidence="2">
    <location>
        <begin position="74"/>
        <end position="92"/>
    </location>
</feature>
<reference evidence="3" key="1">
    <citation type="journal article" date="2019" name="bioRxiv">
        <title>The Genome of the Zebra Mussel, Dreissena polymorpha: A Resource for Invasive Species Research.</title>
        <authorList>
            <person name="McCartney M.A."/>
            <person name="Auch B."/>
            <person name="Kono T."/>
            <person name="Mallez S."/>
            <person name="Zhang Y."/>
            <person name="Obille A."/>
            <person name="Becker A."/>
            <person name="Abrahante J.E."/>
            <person name="Garbe J."/>
            <person name="Badalamenti J.P."/>
            <person name="Herman A."/>
            <person name="Mangelson H."/>
            <person name="Liachko I."/>
            <person name="Sullivan S."/>
            <person name="Sone E.D."/>
            <person name="Koren S."/>
            <person name="Silverstein K.A.T."/>
            <person name="Beckman K.B."/>
            <person name="Gohl D.M."/>
        </authorList>
    </citation>
    <scope>NUCLEOTIDE SEQUENCE</scope>
    <source>
        <strain evidence="3">Duluth1</strain>
        <tissue evidence="3">Whole animal</tissue>
    </source>
</reference>
<keyword evidence="4" id="KW-1185">Reference proteome</keyword>
<dbReference type="Gene3D" id="3.40.50.300">
    <property type="entry name" value="P-loop containing nucleotide triphosphate hydrolases"/>
    <property type="match status" value="1"/>
</dbReference>
<comment type="caution">
    <text evidence="3">The sequence shown here is derived from an EMBL/GenBank/DDBJ whole genome shotgun (WGS) entry which is preliminary data.</text>
</comment>
<comment type="similarity">
    <text evidence="1">Belongs to the ClpA/ClpB family. Torsin subfamily.</text>
</comment>
<dbReference type="SUPFAM" id="SSF52540">
    <property type="entry name" value="P-loop containing nucleoside triphosphate hydrolases"/>
    <property type="match status" value="1"/>
</dbReference>
<gene>
    <name evidence="3" type="ORF">DPMN_114585</name>
</gene>
<dbReference type="GO" id="GO:0005524">
    <property type="term" value="F:ATP binding"/>
    <property type="evidence" value="ECO:0007669"/>
    <property type="project" value="InterPro"/>
</dbReference>
<sequence>MKLRERIEQAVRMCPRSLFIIDEIDQMSAVVMDTIKPFLDYHDNVDGVDYRQAVFIFLRHVHNLNLSYENGRKAITILTVIMEVCWLSGFFGEQLLLKEHLKVFK</sequence>
<protein>
    <submittedName>
        <fullName evidence="3">Uncharacterized protein</fullName>
    </submittedName>
</protein>
<dbReference type="InterPro" id="IPR027417">
    <property type="entry name" value="P-loop_NTPase"/>
</dbReference>
<name>A0A9D4QSM1_DREPO</name>
<dbReference type="PANTHER" id="PTHR10760:SF2">
    <property type="entry name" value="LD13476P-RELATED"/>
    <property type="match status" value="1"/>
</dbReference>
<dbReference type="AlphaFoldDB" id="A0A9D4QSM1"/>
<keyword evidence="2" id="KW-1133">Transmembrane helix</keyword>
<dbReference type="Proteomes" id="UP000828390">
    <property type="component" value="Unassembled WGS sequence"/>
</dbReference>
<organism evidence="3 4">
    <name type="scientific">Dreissena polymorpha</name>
    <name type="common">Zebra mussel</name>
    <name type="synonym">Mytilus polymorpha</name>
    <dbReference type="NCBI Taxonomy" id="45954"/>
    <lineage>
        <taxon>Eukaryota</taxon>
        <taxon>Metazoa</taxon>
        <taxon>Spiralia</taxon>
        <taxon>Lophotrochozoa</taxon>
        <taxon>Mollusca</taxon>
        <taxon>Bivalvia</taxon>
        <taxon>Autobranchia</taxon>
        <taxon>Heteroconchia</taxon>
        <taxon>Euheterodonta</taxon>
        <taxon>Imparidentia</taxon>
        <taxon>Neoheterodontei</taxon>
        <taxon>Myida</taxon>
        <taxon>Dreissenoidea</taxon>
        <taxon>Dreissenidae</taxon>
        <taxon>Dreissena</taxon>
    </lineage>
</organism>
<reference evidence="3" key="2">
    <citation type="submission" date="2020-11" db="EMBL/GenBank/DDBJ databases">
        <authorList>
            <person name="McCartney M.A."/>
            <person name="Auch B."/>
            <person name="Kono T."/>
            <person name="Mallez S."/>
            <person name="Becker A."/>
            <person name="Gohl D.M."/>
            <person name="Silverstein K.A.T."/>
            <person name="Koren S."/>
            <person name="Bechman K.B."/>
            <person name="Herman A."/>
            <person name="Abrahante J.E."/>
            <person name="Garbe J."/>
        </authorList>
    </citation>
    <scope>NUCLEOTIDE SEQUENCE</scope>
    <source>
        <strain evidence="3">Duluth1</strain>
        <tissue evidence="3">Whole animal</tissue>
    </source>
</reference>
<dbReference type="GO" id="GO:0016887">
    <property type="term" value="F:ATP hydrolysis activity"/>
    <property type="evidence" value="ECO:0007669"/>
    <property type="project" value="InterPro"/>
</dbReference>
<keyword evidence="2" id="KW-0472">Membrane</keyword>
<evidence type="ECO:0000313" key="4">
    <source>
        <dbReference type="Proteomes" id="UP000828390"/>
    </source>
</evidence>
<evidence type="ECO:0000256" key="1">
    <source>
        <dbReference type="ARBA" id="ARBA00006235"/>
    </source>
</evidence>
<dbReference type="InterPro" id="IPR010448">
    <property type="entry name" value="Torsin"/>
</dbReference>
<dbReference type="GO" id="GO:0071218">
    <property type="term" value="P:cellular response to misfolded protein"/>
    <property type="evidence" value="ECO:0007669"/>
    <property type="project" value="TreeGrafter"/>
</dbReference>
<evidence type="ECO:0000313" key="3">
    <source>
        <dbReference type="EMBL" id="KAH3841127.1"/>
    </source>
</evidence>
<evidence type="ECO:0000256" key="2">
    <source>
        <dbReference type="SAM" id="Phobius"/>
    </source>
</evidence>
<accession>A0A9D4QSM1</accession>
<keyword evidence="2" id="KW-0812">Transmembrane</keyword>
<dbReference type="GO" id="GO:0005737">
    <property type="term" value="C:cytoplasm"/>
    <property type="evidence" value="ECO:0007669"/>
    <property type="project" value="UniProtKB-ARBA"/>
</dbReference>
<dbReference type="EMBL" id="JAIWYP010000004">
    <property type="protein sequence ID" value="KAH3841127.1"/>
    <property type="molecule type" value="Genomic_DNA"/>
</dbReference>
<dbReference type="PANTHER" id="PTHR10760">
    <property type="entry name" value="TORSIN"/>
    <property type="match status" value="1"/>
</dbReference>